<feature type="domain" description="Metallo-beta-lactamase" evidence="1">
    <location>
        <begin position="11"/>
        <end position="146"/>
    </location>
</feature>
<evidence type="ECO:0000259" key="1">
    <source>
        <dbReference type="Pfam" id="PF12706"/>
    </source>
</evidence>
<dbReference type="InterPro" id="IPR036866">
    <property type="entry name" value="RibonucZ/Hydroxyglut_hydro"/>
</dbReference>
<accession>X0XGB3</accession>
<dbReference type="Gene3D" id="3.60.15.10">
    <property type="entry name" value="Ribonuclease Z/Hydroxyacylglutathione hydrolase-like"/>
    <property type="match status" value="1"/>
</dbReference>
<dbReference type="EMBL" id="BARS01048361">
    <property type="protein sequence ID" value="GAG35688.1"/>
    <property type="molecule type" value="Genomic_DNA"/>
</dbReference>
<evidence type="ECO:0000313" key="2">
    <source>
        <dbReference type="EMBL" id="GAG35688.1"/>
    </source>
</evidence>
<dbReference type="InterPro" id="IPR001279">
    <property type="entry name" value="Metallo-B-lactamas"/>
</dbReference>
<reference evidence="2" key="1">
    <citation type="journal article" date="2014" name="Front. Microbiol.">
        <title>High frequency of phylogenetically diverse reductive dehalogenase-homologous genes in deep subseafloor sedimentary metagenomes.</title>
        <authorList>
            <person name="Kawai M."/>
            <person name="Futagami T."/>
            <person name="Toyoda A."/>
            <person name="Takaki Y."/>
            <person name="Nishi S."/>
            <person name="Hori S."/>
            <person name="Arai W."/>
            <person name="Tsubouchi T."/>
            <person name="Morono Y."/>
            <person name="Uchiyama I."/>
            <person name="Ito T."/>
            <person name="Fujiyama A."/>
            <person name="Inagaki F."/>
            <person name="Takami H."/>
        </authorList>
    </citation>
    <scope>NUCLEOTIDE SEQUENCE</scope>
    <source>
        <strain evidence="2">Expedition CK06-06</strain>
    </source>
</reference>
<dbReference type="AlphaFoldDB" id="X0XGB3"/>
<feature type="non-terminal residue" evidence="2">
    <location>
        <position position="147"/>
    </location>
</feature>
<comment type="caution">
    <text evidence="2">The sequence shown here is derived from an EMBL/GenBank/DDBJ whole genome shotgun (WGS) entry which is preliminary data.</text>
</comment>
<dbReference type="SUPFAM" id="SSF56281">
    <property type="entry name" value="Metallo-hydrolase/oxidoreductase"/>
    <property type="match status" value="1"/>
</dbReference>
<proteinExistence type="predicted"/>
<dbReference type="Pfam" id="PF12706">
    <property type="entry name" value="Lactamase_B_2"/>
    <property type="match status" value="1"/>
</dbReference>
<name>X0XGB3_9ZZZZ</name>
<gene>
    <name evidence="2" type="ORF">S01H1_72501</name>
</gene>
<sequence>MRSSLLINDDLLIDYGPDLVAACALYGLDLTRVETLLITHSHHDHLVAPELRLRADPFSLTELPHLAVYGPADAMALIADRSPRGPEQARFTTHVSSPGDAWSRGRYHMVAFRATHGTQDPLLYAIDDGEHRLLYSTDTGPYSDETW</sequence>
<organism evidence="2">
    <name type="scientific">marine sediment metagenome</name>
    <dbReference type="NCBI Taxonomy" id="412755"/>
    <lineage>
        <taxon>unclassified sequences</taxon>
        <taxon>metagenomes</taxon>
        <taxon>ecological metagenomes</taxon>
    </lineage>
</organism>
<protein>
    <recommendedName>
        <fullName evidence="1">Metallo-beta-lactamase domain-containing protein</fullName>
    </recommendedName>
</protein>